<organism evidence="6 7">
    <name type="scientific">Flavobacterium silvaticum</name>
    <dbReference type="NCBI Taxonomy" id="1852020"/>
    <lineage>
        <taxon>Bacteria</taxon>
        <taxon>Pseudomonadati</taxon>
        <taxon>Bacteroidota</taxon>
        <taxon>Flavobacteriia</taxon>
        <taxon>Flavobacteriales</taxon>
        <taxon>Flavobacteriaceae</taxon>
        <taxon>Flavobacterium</taxon>
    </lineage>
</organism>
<evidence type="ECO:0000256" key="2">
    <source>
        <dbReference type="ARBA" id="ARBA00023295"/>
    </source>
</evidence>
<dbReference type="EMBL" id="JAAMPU010000100">
    <property type="protein sequence ID" value="NMH27407.1"/>
    <property type="molecule type" value="Genomic_DNA"/>
</dbReference>
<feature type="chain" id="PRO_5037271061" evidence="4">
    <location>
        <begin position="21"/>
        <end position="322"/>
    </location>
</feature>
<dbReference type="AlphaFoldDB" id="A0A972FKL5"/>
<dbReference type="InterPro" id="IPR017853">
    <property type="entry name" value="GH"/>
</dbReference>
<feature type="signal peptide" evidence="4">
    <location>
        <begin position="1"/>
        <end position="20"/>
    </location>
</feature>
<dbReference type="SUPFAM" id="SSF51445">
    <property type="entry name" value="(Trans)glycosidases"/>
    <property type="match status" value="1"/>
</dbReference>
<reference evidence="6" key="1">
    <citation type="submission" date="2020-02" db="EMBL/GenBank/DDBJ databases">
        <title>Flavobacterium sp. genome.</title>
        <authorList>
            <person name="Jung H.S."/>
            <person name="Baek J.H."/>
            <person name="Jeon C.O."/>
        </authorList>
    </citation>
    <scope>NUCLEOTIDE SEQUENCE</scope>
    <source>
        <strain evidence="6">SE-s28</strain>
    </source>
</reference>
<dbReference type="InterPro" id="IPR018087">
    <property type="entry name" value="Glyco_hydro_5_CS"/>
</dbReference>
<dbReference type="InterPro" id="IPR001547">
    <property type="entry name" value="Glyco_hydro_5"/>
</dbReference>
<feature type="domain" description="Glycoside hydrolase family 5" evidence="5">
    <location>
        <begin position="38"/>
        <end position="280"/>
    </location>
</feature>
<dbReference type="GO" id="GO:0004553">
    <property type="term" value="F:hydrolase activity, hydrolyzing O-glycosyl compounds"/>
    <property type="evidence" value="ECO:0007669"/>
    <property type="project" value="InterPro"/>
</dbReference>
<gene>
    <name evidence="6" type="ORF">G6047_05125</name>
</gene>
<evidence type="ECO:0000256" key="4">
    <source>
        <dbReference type="SAM" id="SignalP"/>
    </source>
</evidence>
<comment type="similarity">
    <text evidence="3">Belongs to the glycosyl hydrolase 5 (cellulase A) family.</text>
</comment>
<comment type="caution">
    <text evidence="6">The sequence shown here is derived from an EMBL/GenBank/DDBJ whole genome shotgun (WGS) entry which is preliminary data.</text>
</comment>
<evidence type="ECO:0000256" key="3">
    <source>
        <dbReference type="RuleBase" id="RU361153"/>
    </source>
</evidence>
<evidence type="ECO:0000313" key="6">
    <source>
        <dbReference type="EMBL" id="NMH27407.1"/>
    </source>
</evidence>
<keyword evidence="1 3" id="KW-0378">Hydrolase</keyword>
<dbReference type="PROSITE" id="PS00659">
    <property type="entry name" value="GLYCOSYL_HYDROL_F5"/>
    <property type="match status" value="1"/>
</dbReference>
<keyword evidence="2 3" id="KW-0326">Glycosidase</keyword>
<dbReference type="PANTHER" id="PTHR34142:SF1">
    <property type="entry name" value="GLYCOSIDE HYDROLASE FAMILY 5 DOMAIN-CONTAINING PROTEIN"/>
    <property type="match status" value="1"/>
</dbReference>
<evidence type="ECO:0000313" key="7">
    <source>
        <dbReference type="Proteomes" id="UP000712080"/>
    </source>
</evidence>
<protein>
    <submittedName>
        <fullName evidence="6">Glycoside hydrolase family 5 protein</fullName>
    </submittedName>
</protein>
<evidence type="ECO:0000256" key="1">
    <source>
        <dbReference type="ARBA" id="ARBA00022801"/>
    </source>
</evidence>
<keyword evidence="4" id="KW-0732">Signal</keyword>
<dbReference type="Gene3D" id="3.20.20.80">
    <property type="entry name" value="Glycosidases"/>
    <property type="match status" value="1"/>
</dbReference>
<dbReference type="Pfam" id="PF00150">
    <property type="entry name" value="Cellulase"/>
    <property type="match status" value="1"/>
</dbReference>
<sequence>MYFSRLFIGLLFFAGTSMQAQFVTKHGKLHVEGTQLTDSKNSPVVLRGVSFGWHSFWPRFYNEQTVKWLADDFKATVVRAAISAEVGDRNYKDDPHFATQKAKAVIDGAIKADIYVIVDWHSHNINLENATLFFDEISKQYAGKPNIIYEVFNEPDEESWPQVKAYAEKIIKTIRKNDPDNVILVGCPHWDQDINLPAADPILGQKNLMYTMHFYAATHEKWLRDRTDEAIAKGLPVFISESAGMEATGDGPLNKKAWQEYIDWMEQKKLSWVTWSVSDKLETCSMLNTSASSTGNWKDEDLKESGKMVRTYLRSFAKNPEK</sequence>
<dbReference type="RefSeq" id="WP_169526406.1">
    <property type="nucleotide sequence ID" value="NZ_JAAMPU010000100.1"/>
</dbReference>
<dbReference type="GO" id="GO:0000272">
    <property type="term" value="P:polysaccharide catabolic process"/>
    <property type="evidence" value="ECO:0007669"/>
    <property type="project" value="InterPro"/>
</dbReference>
<dbReference type="PANTHER" id="PTHR34142">
    <property type="entry name" value="ENDO-BETA-1,4-GLUCANASE A"/>
    <property type="match status" value="1"/>
</dbReference>
<evidence type="ECO:0000259" key="5">
    <source>
        <dbReference type="Pfam" id="PF00150"/>
    </source>
</evidence>
<dbReference type="Proteomes" id="UP000712080">
    <property type="component" value="Unassembled WGS sequence"/>
</dbReference>
<accession>A0A972FKL5</accession>
<name>A0A972FKL5_9FLAO</name>
<keyword evidence="7" id="KW-1185">Reference proteome</keyword>
<proteinExistence type="inferred from homology"/>